<dbReference type="PANTHER" id="PTHR30097">
    <property type="entry name" value="CATION EFFLUX SYSTEM PROTEIN CUSB"/>
    <property type="match status" value="1"/>
</dbReference>
<keyword evidence="4" id="KW-0732">Signal</keyword>
<evidence type="ECO:0000256" key="4">
    <source>
        <dbReference type="SAM" id="SignalP"/>
    </source>
</evidence>
<evidence type="ECO:0000256" key="2">
    <source>
        <dbReference type="ARBA" id="ARBA00022448"/>
    </source>
</evidence>
<dbReference type="InterPro" id="IPR006143">
    <property type="entry name" value="RND_pump_MFP"/>
</dbReference>
<dbReference type="Gene3D" id="2.40.420.20">
    <property type="match status" value="1"/>
</dbReference>
<gene>
    <name evidence="6" type="ORF">MTP16_25010</name>
</gene>
<keyword evidence="6" id="KW-0614">Plasmid</keyword>
<evidence type="ECO:0000256" key="3">
    <source>
        <dbReference type="SAM" id="Coils"/>
    </source>
</evidence>
<feature type="coiled-coil region" evidence="3">
    <location>
        <begin position="142"/>
        <end position="193"/>
    </location>
</feature>
<comment type="similarity">
    <text evidence="1">Belongs to the membrane fusion protein (MFP) (TC 8.A.1) family.</text>
</comment>
<dbReference type="RefSeq" id="WP_243520706.1">
    <property type="nucleotide sequence ID" value="NZ_CP094537.1"/>
</dbReference>
<dbReference type="PANTHER" id="PTHR30097:SF4">
    <property type="entry name" value="SLR6042 PROTEIN"/>
    <property type="match status" value="1"/>
</dbReference>
<evidence type="ECO:0000313" key="7">
    <source>
        <dbReference type="Proteomes" id="UP000831390"/>
    </source>
</evidence>
<dbReference type="EMBL" id="CP094537">
    <property type="protein sequence ID" value="UOE36640.1"/>
    <property type="molecule type" value="Genomic_DNA"/>
</dbReference>
<keyword evidence="2" id="KW-0813">Transport</keyword>
<accession>A0ABY4BJ46</accession>
<dbReference type="Proteomes" id="UP000831390">
    <property type="component" value="Plasmid unnamed3"/>
</dbReference>
<geneLocation type="plasmid" evidence="6 7">
    <name>unnamed3</name>
</geneLocation>
<dbReference type="Gene3D" id="1.10.287.470">
    <property type="entry name" value="Helix hairpin bin"/>
    <property type="match status" value="1"/>
</dbReference>
<reference evidence="6 7" key="1">
    <citation type="submission" date="2022-03" db="EMBL/GenBank/DDBJ databases">
        <title>Hymenobactersp. isolated from the air.</title>
        <authorList>
            <person name="Won M."/>
            <person name="Kwon S.-W."/>
        </authorList>
    </citation>
    <scope>NUCLEOTIDE SEQUENCE [LARGE SCALE GENOMIC DNA]</scope>
    <source>
        <strain evidence="6 7">KACC 22596</strain>
        <plasmid evidence="6 7">unnamed3</plasmid>
    </source>
</reference>
<dbReference type="InterPro" id="IPR058627">
    <property type="entry name" value="MdtA-like_C"/>
</dbReference>
<evidence type="ECO:0000313" key="6">
    <source>
        <dbReference type="EMBL" id="UOE36640.1"/>
    </source>
</evidence>
<keyword evidence="7" id="KW-1185">Reference proteome</keyword>
<dbReference type="Gene3D" id="2.40.30.170">
    <property type="match status" value="1"/>
</dbReference>
<dbReference type="NCBIfam" id="TIGR01730">
    <property type="entry name" value="RND_mfp"/>
    <property type="match status" value="1"/>
</dbReference>
<evidence type="ECO:0000259" key="5">
    <source>
        <dbReference type="Pfam" id="PF25967"/>
    </source>
</evidence>
<keyword evidence="3" id="KW-0175">Coiled coil</keyword>
<sequence length="419" mass="43202">MYFPSFASPLLVASRCLALTGLLAGAAACGKEEKPKAISPSEVENPVKESELTTVTITADAEKRLGIKTVAVKTDNVQATREVGGEIQAVPGQAVTIVAPVQGTLRGGAGLTAGQRVRQGQTLYSLVPLPAERDLLTLDQGTAQSRTQLQVAQARLQRAEELLADRAGSVRARDDARADVALAQRALADARARQGAMNGNTGGGQALPIRAPLSGVVQRVSVAPGSLVTANTVLLELAALNKVWVRVPLFVGDLRRLGKEQSVTVRPLNGGAPRQARAVEAPLLSASAGTGTAGTGTASTGTADVFYEIDNTDEAFRPGERVAVDVTLGNAASGATNGATGAVASTPALTIPAAALLYDASGGQWVYVRTKPLQYTRMRVEVQRAVGDQIVISRGVKAGAEVVTDGAAELFGTEFGGSH</sequence>
<feature type="chain" id="PRO_5046879325" evidence="4">
    <location>
        <begin position="27"/>
        <end position="419"/>
    </location>
</feature>
<dbReference type="InterPro" id="IPR051909">
    <property type="entry name" value="MFP_Cation_Efflux"/>
</dbReference>
<feature type="domain" description="Multidrug resistance protein MdtA-like C-terminal permuted SH3" evidence="5">
    <location>
        <begin position="348"/>
        <end position="407"/>
    </location>
</feature>
<organism evidence="6 7">
    <name type="scientific">Hymenobacter monticola</name>
    <dbReference type="NCBI Taxonomy" id="1705399"/>
    <lineage>
        <taxon>Bacteria</taxon>
        <taxon>Pseudomonadati</taxon>
        <taxon>Bacteroidota</taxon>
        <taxon>Cytophagia</taxon>
        <taxon>Cytophagales</taxon>
        <taxon>Hymenobacteraceae</taxon>
        <taxon>Hymenobacter</taxon>
    </lineage>
</organism>
<feature type="signal peptide" evidence="4">
    <location>
        <begin position="1"/>
        <end position="26"/>
    </location>
</feature>
<dbReference type="Pfam" id="PF25967">
    <property type="entry name" value="RND-MFP_C"/>
    <property type="match status" value="1"/>
</dbReference>
<evidence type="ECO:0000256" key="1">
    <source>
        <dbReference type="ARBA" id="ARBA00009477"/>
    </source>
</evidence>
<proteinExistence type="inferred from homology"/>
<dbReference type="SUPFAM" id="SSF111369">
    <property type="entry name" value="HlyD-like secretion proteins"/>
    <property type="match status" value="1"/>
</dbReference>
<dbReference type="Gene3D" id="2.40.50.100">
    <property type="match status" value="1"/>
</dbReference>
<name>A0ABY4BJ46_9BACT</name>
<protein>
    <submittedName>
        <fullName evidence="6">Efflux RND transporter periplasmic adaptor subunit</fullName>
    </submittedName>
</protein>